<name>A0A8X6X952_9ARAC</name>
<gene>
    <name evidence="1" type="ORF">TNIN_332331</name>
</gene>
<comment type="caution">
    <text evidence="1">The sequence shown here is derived from an EMBL/GenBank/DDBJ whole genome shotgun (WGS) entry which is preliminary data.</text>
</comment>
<dbReference type="EMBL" id="BMAV01006371">
    <property type="protein sequence ID" value="GFY48284.1"/>
    <property type="molecule type" value="Genomic_DNA"/>
</dbReference>
<sequence length="93" mass="10268">MANWHGCPCFPKGTAKTNRNSYNSFVRPNFSYAQVTNNTAFKKQQMAPRGRETSHQTEAVIPIPPIQPATKFKSCSYCNGNNSDIKALLATTA</sequence>
<accession>A0A8X6X952</accession>
<keyword evidence="2" id="KW-1185">Reference proteome</keyword>
<protein>
    <submittedName>
        <fullName evidence="1">Uncharacterized protein</fullName>
    </submittedName>
</protein>
<organism evidence="1 2">
    <name type="scientific">Trichonephila inaurata madagascariensis</name>
    <dbReference type="NCBI Taxonomy" id="2747483"/>
    <lineage>
        <taxon>Eukaryota</taxon>
        <taxon>Metazoa</taxon>
        <taxon>Ecdysozoa</taxon>
        <taxon>Arthropoda</taxon>
        <taxon>Chelicerata</taxon>
        <taxon>Arachnida</taxon>
        <taxon>Araneae</taxon>
        <taxon>Araneomorphae</taxon>
        <taxon>Entelegynae</taxon>
        <taxon>Araneoidea</taxon>
        <taxon>Nephilidae</taxon>
        <taxon>Trichonephila</taxon>
        <taxon>Trichonephila inaurata</taxon>
    </lineage>
</organism>
<dbReference type="Proteomes" id="UP000886998">
    <property type="component" value="Unassembled WGS sequence"/>
</dbReference>
<proteinExistence type="predicted"/>
<reference evidence="1" key="1">
    <citation type="submission" date="2020-08" db="EMBL/GenBank/DDBJ databases">
        <title>Multicomponent nature underlies the extraordinary mechanical properties of spider dragline silk.</title>
        <authorList>
            <person name="Kono N."/>
            <person name="Nakamura H."/>
            <person name="Mori M."/>
            <person name="Yoshida Y."/>
            <person name="Ohtoshi R."/>
            <person name="Malay A.D."/>
            <person name="Moran D.A.P."/>
            <person name="Tomita M."/>
            <person name="Numata K."/>
            <person name="Arakawa K."/>
        </authorList>
    </citation>
    <scope>NUCLEOTIDE SEQUENCE</scope>
</reference>
<evidence type="ECO:0000313" key="1">
    <source>
        <dbReference type="EMBL" id="GFY48284.1"/>
    </source>
</evidence>
<evidence type="ECO:0000313" key="2">
    <source>
        <dbReference type="Proteomes" id="UP000886998"/>
    </source>
</evidence>
<dbReference type="AlphaFoldDB" id="A0A8X6X952"/>